<dbReference type="EMBL" id="CAKKLH010000268">
    <property type="protein sequence ID" value="CAH0107329.1"/>
    <property type="molecule type" value="Genomic_DNA"/>
</dbReference>
<name>A0A8J2WLI6_9CRUS</name>
<gene>
    <name evidence="1" type="ORF">DGAL_LOCUS10621</name>
</gene>
<evidence type="ECO:0000313" key="1">
    <source>
        <dbReference type="EMBL" id="CAH0107329.1"/>
    </source>
</evidence>
<keyword evidence="2" id="KW-1185">Reference proteome</keyword>
<dbReference type="AlphaFoldDB" id="A0A8J2WLI6"/>
<sequence length="229" mass="25845">MAATINDSVSFPIPCDGFPNLVFDLAGPSDVKELSDFIMEEFFHRFPLKNVLDVEKEVRPWIGQYIGHLCTKKFSILLRDITKENRIVAAAINDLDYKDRKEEDISLISFADPIERPGWQKICGLLAELELDLDTDPVLSIDLMTVSQAYSKRGLSSLCAKHTVQLAKSKGIRVIKVEAVSEFISLGFAKLGFELVKEIDYNELEIDGEKPFVTTSIHQKARVFIFNCN</sequence>
<comment type="caution">
    <text evidence="1">The sequence shown here is derived from an EMBL/GenBank/DDBJ whole genome shotgun (WGS) entry which is preliminary data.</text>
</comment>
<protein>
    <recommendedName>
        <fullName evidence="3">N-acetyltransferase domain-containing protein</fullName>
    </recommendedName>
</protein>
<evidence type="ECO:0008006" key="3">
    <source>
        <dbReference type="Google" id="ProtNLM"/>
    </source>
</evidence>
<organism evidence="1 2">
    <name type="scientific">Daphnia galeata</name>
    <dbReference type="NCBI Taxonomy" id="27404"/>
    <lineage>
        <taxon>Eukaryota</taxon>
        <taxon>Metazoa</taxon>
        <taxon>Ecdysozoa</taxon>
        <taxon>Arthropoda</taxon>
        <taxon>Crustacea</taxon>
        <taxon>Branchiopoda</taxon>
        <taxon>Diplostraca</taxon>
        <taxon>Cladocera</taxon>
        <taxon>Anomopoda</taxon>
        <taxon>Daphniidae</taxon>
        <taxon>Daphnia</taxon>
    </lineage>
</organism>
<proteinExistence type="predicted"/>
<accession>A0A8J2WLI6</accession>
<dbReference type="FunFam" id="3.40.630.30:FF:000181">
    <property type="entry name" value="Acetyltransferase"/>
    <property type="match status" value="1"/>
</dbReference>
<dbReference type="SUPFAM" id="SSF55729">
    <property type="entry name" value="Acyl-CoA N-acyltransferases (Nat)"/>
    <property type="match status" value="1"/>
</dbReference>
<reference evidence="1" key="1">
    <citation type="submission" date="2021-11" db="EMBL/GenBank/DDBJ databases">
        <authorList>
            <person name="Schell T."/>
        </authorList>
    </citation>
    <scope>NUCLEOTIDE SEQUENCE</scope>
    <source>
        <strain evidence="1">M5</strain>
    </source>
</reference>
<dbReference type="GO" id="GO:0008080">
    <property type="term" value="F:N-acetyltransferase activity"/>
    <property type="evidence" value="ECO:0007669"/>
    <property type="project" value="TreeGrafter"/>
</dbReference>
<dbReference type="PANTHER" id="PTHR20905">
    <property type="entry name" value="N-ACETYLTRANSFERASE-RELATED"/>
    <property type="match status" value="1"/>
</dbReference>
<evidence type="ECO:0000313" key="2">
    <source>
        <dbReference type="Proteomes" id="UP000789390"/>
    </source>
</evidence>
<dbReference type="InterPro" id="IPR016181">
    <property type="entry name" value="Acyl_CoA_acyltransferase"/>
</dbReference>
<dbReference type="OrthoDB" id="41532at2759"/>
<dbReference type="PANTHER" id="PTHR20905:SF1">
    <property type="entry name" value="AT07410P-RELATED"/>
    <property type="match status" value="1"/>
</dbReference>
<dbReference type="Proteomes" id="UP000789390">
    <property type="component" value="Unassembled WGS sequence"/>
</dbReference>
<dbReference type="Gene3D" id="3.40.630.30">
    <property type="match status" value="1"/>
</dbReference>